<dbReference type="InterPro" id="IPR004089">
    <property type="entry name" value="MCPsignal_dom"/>
</dbReference>
<evidence type="ECO:0000256" key="1">
    <source>
        <dbReference type="ARBA" id="ARBA00004141"/>
    </source>
</evidence>
<dbReference type="PANTHER" id="PTHR32089">
    <property type="entry name" value="METHYL-ACCEPTING CHEMOTAXIS PROTEIN MCPB"/>
    <property type="match status" value="1"/>
</dbReference>
<dbReference type="GO" id="GO:0016020">
    <property type="term" value="C:membrane"/>
    <property type="evidence" value="ECO:0007669"/>
    <property type="project" value="UniProtKB-SubCell"/>
</dbReference>
<comment type="subcellular location">
    <subcellularLocation>
        <location evidence="1">Membrane</location>
        <topology evidence="1">Multi-pass membrane protein</topology>
    </subcellularLocation>
</comment>
<keyword evidence="9" id="KW-1185">Reference proteome</keyword>
<dbReference type="SUPFAM" id="SSF58104">
    <property type="entry name" value="Methyl-accepting chemotaxis protein (MCP) signaling domain"/>
    <property type="match status" value="1"/>
</dbReference>
<evidence type="ECO:0000313" key="9">
    <source>
        <dbReference type="Proteomes" id="UP001069090"/>
    </source>
</evidence>
<dbReference type="PANTHER" id="PTHR32089:SF119">
    <property type="entry name" value="METHYL-ACCEPTING CHEMOTAXIS PROTEIN CTPL"/>
    <property type="match status" value="1"/>
</dbReference>
<evidence type="ECO:0000256" key="3">
    <source>
        <dbReference type="ARBA" id="ARBA00022989"/>
    </source>
</evidence>
<dbReference type="GO" id="GO:0006935">
    <property type="term" value="P:chemotaxis"/>
    <property type="evidence" value="ECO:0007669"/>
    <property type="project" value="UniProtKB-ARBA"/>
</dbReference>
<reference evidence="8 9" key="1">
    <citation type="submission" date="2022-12" db="EMBL/GenBank/DDBJ databases">
        <title>Dasania phycosphaerae sp. nov., isolated from particulate material of the south coast of Korea.</title>
        <authorList>
            <person name="Jiang Y."/>
        </authorList>
    </citation>
    <scope>NUCLEOTIDE SEQUENCE [LARGE SCALE GENOMIC DNA]</scope>
    <source>
        <strain evidence="8 9">GY-19</strain>
    </source>
</reference>
<evidence type="ECO:0000256" key="6">
    <source>
        <dbReference type="PROSITE-ProRule" id="PRU00284"/>
    </source>
</evidence>
<evidence type="ECO:0000259" key="7">
    <source>
        <dbReference type="PROSITE" id="PS50111"/>
    </source>
</evidence>
<dbReference type="AlphaFoldDB" id="A0A9J6RI94"/>
<proteinExistence type="predicted"/>
<accession>A0A9J6RI94</accession>
<comment type="caution">
    <text evidence="8">The sequence shown here is derived from an EMBL/GenBank/DDBJ whole genome shotgun (WGS) entry which is preliminary data.</text>
</comment>
<evidence type="ECO:0000256" key="5">
    <source>
        <dbReference type="ARBA" id="ARBA00023224"/>
    </source>
</evidence>
<gene>
    <name evidence="8" type="ORF">O0V09_01915</name>
</gene>
<sequence length="210" mass="22567">MIEHGSQASSSNQNSMSTLANTVESMTENVAQLQEESAQIGSVLDVIGSIAEQTNLLALNAAIEAARAGEQGRGFAVVADEVRALAHRTQEATVEIQNMVEGLQGKAQAAVKAMEQGRELSNNSLEQSRNIEQLLQKIHDVISTVTQLTNQIADGTNTQTTATDQINQRMHAIADQGREVSANLSAIAEKTLDQQDSSLKTDELLKRICI</sequence>
<dbReference type="Proteomes" id="UP001069090">
    <property type="component" value="Unassembled WGS sequence"/>
</dbReference>
<dbReference type="Gene3D" id="1.10.287.950">
    <property type="entry name" value="Methyl-accepting chemotaxis protein"/>
    <property type="match status" value="1"/>
</dbReference>
<dbReference type="EMBL" id="JAPTGG010000001">
    <property type="protein sequence ID" value="MCZ0863935.1"/>
    <property type="molecule type" value="Genomic_DNA"/>
</dbReference>
<evidence type="ECO:0000256" key="2">
    <source>
        <dbReference type="ARBA" id="ARBA00022692"/>
    </source>
</evidence>
<dbReference type="GO" id="GO:0007165">
    <property type="term" value="P:signal transduction"/>
    <property type="evidence" value="ECO:0007669"/>
    <property type="project" value="UniProtKB-KW"/>
</dbReference>
<protein>
    <submittedName>
        <fullName evidence="8">Methyl-accepting chemotaxis protein</fullName>
    </submittedName>
</protein>
<keyword evidence="3" id="KW-1133">Transmembrane helix</keyword>
<dbReference type="SMART" id="SM00283">
    <property type="entry name" value="MA"/>
    <property type="match status" value="1"/>
</dbReference>
<evidence type="ECO:0000256" key="4">
    <source>
        <dbReference type="ARBA" id="ARBA00023136"/>
    </source>
</evidence>
<evidence type="ECO:0000313" key="8">
    <source>
        <dbReference type="EMBL" id="MCZ0863935.1"/>
    </source>
</evidence>
<dbReference type="PROSITE" id="PS50111">
    <property type="entry name" value="CHEMOTAXIS_TRANSDUC_2"/>
    <property type="match status" value="1"/>
</dbReference>
<feature type="domain" description="Methyl-accepting transducer" evidence="7">
    <location>
        <begin position="1"/>
        <end position="174"/>
    </location>
</feature>
<dbReference type="Pfam" id="PF00015">
    <property type="entry name" value="MCPsignal"/>
    <property type="match status" value="1"/>
</dbReference>
<keyword evidence="2" id="KW-0812">Transmembrane</keyword>
<name>A0A9J6RI94_9GAMM</name>
<keyword evidence="5 6" id="KW-0807">Transducer</keyword>
<keyword evidence="4" id="KW-0472">Membrane</keyword>
<organism evidence="8 9">
    <name type="scientific">Dasania phycosphaerae</name>
    <dbReference type="NCBI Taxonomy" id="2950436"/>
    <lineage>
        <taxon>Bacteria</taxon>
        <taxon>Pseudomonadati</taxon>
        <taxon>Pseudomonadota</taxon>
        <taxon>Gammaproteobacteria</taxon>
        <taxon>Cellvibrionales</taxon>
        <taxon>Spongiibacteraceae</taxon>
        <taxon>Dasania</taxon>
    </lineage>
</organism>